<evidence type="ECO:0000313" key="2">
    <source>
        <dbReference type="Proteomes" id="UP000028631"/>
    </source>
</evidence>
<sequence length="760" mass="85470">MKNGVLEILALGDRFSASYRSIEETLRDIGDLSFREEHSFDNAEDVIDYVRNSSFDLVVMPNPYGNERRRWIYVHLKSLDFPVLVFDRGALPGSWFFDLGFNADSLSYHPLAWDNALREDENHAVEDYIQNAKKQLPLEHQGDRLGGEQLKQKLGLSGKKVLFIPFQRPSDTTVKFFCGGIKTFDNFICLVNQSKKLLEQHASEWVVVAKRHPLEQVRPHANVLFVDDDTHVHDLIEMSEAVLLINSGVGVIASLFDKPVLHAGDAFYSHPGMNRSVKNPEDVVYWLLRGFEVSKNARNRFIHHLVNKVYSFGTFETERVLHKDGAYRNITRKINFDTVKIPEGLVKKKLLFVTPVIPIPINRGSAHRTDQMIRALLDAGLKIKLLVLNQSEEKTTSVALKNRLEAHYANANLTVEVRRHPNYGKAISSLGSVSKKLSFIRRKFDRLTYRDALINNVTALPGNFEKLICSNLASCRYDFAWFNYMKVLPRALPKTRSKIIVDMHDMQSTRIKSDILPTLEAKRRAKYLDIFMRSEKAGLDACDVAISISSVETDAIRATYNPKSQVVTLNASDDAKLFCTGNFEHDIAFIGSNSAPNVDGLVWFINEVFPLIAQAHPTVSFLIQGNVNRNKLIKSAVHESMFKSNIKQQGFVENIDDVYKASKVIVCPIRYGTGMKIKVVEALAYGKALVGTPAALEGIDTSYGLACEMSAEKFANASTVLIKQNAARLEAEECSRNTFEAGHSYSALKDGIINKILLPA</sequence>
<dbReference type="Gene3D" id="3.40.50.2000">
    <property type="entry name" value="Glycogen Phosphorylase B"/>
    <property type="match status" value="1"/>
</dbReference>
<dbReference type="AlphaFoldDB" id="A0A085VPF2"/>
<gene>
    <name evidence="1" type="ORF">IV01_04325</name>
</gene>
<protein>
    <recommendedName>
        <fullName evidence="3">Glycosyltransferase involved in cell wall biosynthesis</fullName>
    </recommendedName>
</protein>
<evidence type="ECO:0000313" key="1">
    <source>
        <dbReference type="EMBL" id="KFE57315.1"/>
    </source>
</evidence>
<proteinExistence type="predicted"/>
<dbReference type="PANTHER" id="PTHR12526">
    <property type="entry name" value="GLYCOSYLTRANSFERASE"/>
    <property type="match status" value="1"/>
</dbReference>
<dbReference type="PATRIC" id="fig|317.175.peg.916"/>
<dbReference type="RefSeq" id="WP_050507294.1">
    <property type="nucleotide sequence ID" value="NZ_JPQU01000019.1"/>
</dbReference>
<dbReference type="InterPro" id="IPR007833">
    <property type="entry name" value="Capsule_polysaccharide_synth"/>
</dbReference>
<dbReference type="Pfam" id="PF05159">
    <property type="entry name" value="Capsule_synth"/>
    <property type="match status" value="1"/>
</dbReference>
<dbReference type="Proteomes" id="UP000028631">
    <property type="component" value="Unassembled WGS sequence"/>
</dbReference>
<dbReference type="Pfam" id="PF13692">
    <property type="entry name" value="Glyco_trans_1_4"/>
    <property type="match status" value="1"/>
</dbReference>
<name>A0A085VPF2_PSESX</name>
<keyword evidence="2" id="KW-1185">Reference proteome</keyword>
<comment type="caution">
    <text evidence="1">The sequence shown here is derived from an EMBL/GenBank/DDBJ whole genome shotgun (WGS) entry which is preliminary data.</text>
</comment>
<organism evidence="1 2">
    <name type="scientific">Pseudomonas syringae</name>
    <dbReference type="NCBI Taxonomy" id="317"/>
    <lineage>
        <taxon>Bacteria</taxon>
        <taxon>Pseudomonadati</taxon>
        <taxon>Pseudomonadota</taxon>
        <taxon>Gammaproteobacteria</taxon>
        <taxon>Pseudomonadales</taxon>
        <taxon>Pseudomonadaceae</taxon>
        <taxon>Pseudomonas</taxon>
    </lineage>
</organism>
<accession>A0A085VPF2</accession>
<dbReference type="OrthoDB" id="7791059at2"/>
<dbReference type="EMBL" id="JPQU01000019">
    <property type="protein sequence ID" value="KFE57315.1"/>
    <property type="molecule type" value="Genomic_DNA"/>
</dbReference>
<dbReference type="GO" id="GO:0000271">
    <property type="term" value="P:polysaccharide biosynthetic process"/>
    <property type="evidence" value="ECO:0007669"/>
    <property type="project" value="InterPro"/>
</dbReference>
<dbReference type="SUPFAM" id="SSF53756">
    <property type="entry name" value="UDP-Glycosyltransferase/glycogen phosphorylase"/>
    <property type="match status" value="1"/>
</dbReference>
<dbReference type="GO" id="GO:0015774">
    <property type="term" value="P:polysaccharide transport"/>
    <property type="evidence" value="ECO:0007669"/>
    <property type="project" value="InterPro"/>
</dbReference>
<evidence type="ECO:0008006" key="3">
    <source>
        <dbReference type="Google" id="ProtNLM"/>
    </source>
</evidence>
<reference evidence="1 2" key="1">
    <citation type="submission" date="2014-07" db="EMBL/GenBank/DDBJ databases">
        <title>Draft Genome Sequences of Environmental Pseudomonas syringae strains.</title>
        <authorList>
            <person name="Baltrus D.A."/>
            <person name="Berge O."/>
            <person name="Morris C."/>
        </authorList>
    </citation>
    <scope>NUCLEOTIDE SEQUENCE [LARGE SCALE GENOMIC DNA]</scope>
    <source>
        <strain evidence="1 2">GAW0119</strain>
    </source>
</reference>